<dbReference type="OrthoDB" id="1690737at2"/>
<dbReference type="EMBL" id="CP054614">
    <property type="protein sequence ID" value="QKS55194.1"/>
    <property type="molecule type" value="Genomic_DNA"/>
</dbReference>
<protein>
    <submittedName>
        <fullName evidence="1">Uncharacterized protein</fullName>
    </submittedName>
</protein>
<evidence type="ECO:0000313" key="2">
    <source>
        <dbReference type="EMBL" id="QKS55194.1"/>
    </source>
</evidence>
<organism evidence="1 3">
    <name type="scientific">Paenibacillus barcinonensis</name>
    <dbReference type="NCBI Taxonomy" id="198119"/>
    <lineage>
        <taxon>Bacteria</taxon>
        <taxon>Bacillati</taxon>
        <taxon>Bacillota</taxon>
        <taxon>Bacilli</taxon>
        <taxon>Bacillales</taxon>
        <taxon>Paenibacillaceae</taxon>
        <taxon>Paenibacillus</taxon>
    </lineage>
</organism>
<evidence type="ECO:0000313" key="4">
    <source>
        <dbReference type="Proteomes" id="UP000509327"/>
    </source>
</evidence>
<keyword evidence="4" id="KW-1185">Reference proteome</keyword>
<proteinExistence type="predicted"/>
<evidence type="ECO:0000313" key="3">
    <source>
        <dbReference type="Proteomes" id="UP000247790"/>
    </source>
</evidence>
<gene>
    <name evidence="1" type="ORF">DFQ00_110148</name>
    <name evidence="2" type="ORF">HUB98_01960</name>
</gene>
<sequence>MKLLDLQGNLTPQDSKTHIRMPFIVEIECTKLYMSLKYGPKTLEDRDRSIALLKESYNLYILPEHREYAIANVDRHLPLKNLITLSLDDTNGYRGACHRHDDIQELYISSEHASPGLMAGVLPAGTWTVTLSVHCIVTEACTYQLQIWATEEDSI</sequence>
<dbReference type="Proteomes" id="UP000509327">
    <property type="component" value="Chromosome"/>
</dbReference>
<dbReference type="EMBL" id="QJSW01000010">
    <property type="protein sequence ID" value="PYE48086.1"/>
    <property type="molecule type" value="Genomic_DNA"/>
</dbReference>
<reference evidence="2 4" key="2">
    <citation type="submission" date="2020-06" db="EMBL/GenBank/DDBJ databases">
        <title>Complete genome of Paenibacillus barcinonensis KACC11450.</title>
        <authorList>
            <person name="Kim M."/>
            <person name="Park Y.-J."/>
            <person name="Shin J.-H."/>
        </authorList>
    </citation>
    <scope>NUCLEOTIDE SEQUENCE [LARGE SCALE GENOMIC DNA]</scope>
    <source>
        <strain evidence="2 4">KACC11450</strain>
    </source>
</reference>
<reference evidence="1 3" key="1">
    <citation type="submission" date="2018-06" db="EMBL/GenBank/DDBJ databases">
        <title>Genomic Encyclopedia of Type Strains, Phase III (KMG-III): the genomes of soil and plant-associated and newly described type strains.</title>
        <authorList>
            <person name="Whitman W."/>
        </authorList>
    </citation>
    <scope>NUCLEOTIDE SEQUENCE [LARGE SCALE GENOMIC DNA]</scope>
    <source>
        <strain evidence="1 3">CECT 7022</strain>
    </source>
</reference>
<name>A0A2V4VH41_PAEBA</name>
<dbReference type="AlphaFoldDB" id="A0A2V4VH41"/>
<accession>A0A2V4VH41</accession>
<evidence type="ECO:0000313" key="1">
    <source>
        <dbReference type="EMBL" id="PYE48086.1"/>
    </source>
</evidence>
<dbReference type="RefSeq" id="WP_110897618.1">
    <property type="nucleotide sequence ID" value="NZ_CP054614.1"/>
</dbReference>
<dbReference type="Proteomes" id="UP000247790">
    <property type="component" value="Unassembled WGS sequence"/>
</dbReference>